<sequence length="87" mass="9339">MEVGRAATDRLRLPLPASARRLCHGGSRGGSRNNMKTALPGFLHATAAAIAVPYRTVVQPRKTPPGIRRLAAVRPRLHPKSEVSPTP</sequence>
<feature type="region of interest" description="Disordered" evidence="1">
    <location>
        <begin position="61"/>
        <end position="87"/>
    </location>
</feature>
<dbReference type="Proteomes" id="UP000821853">
    <property type="component" value="Unassembled WGS sequence"/>
</dbReference>
<protein>
    <submittedName>
        <fullName evidence="2">Uncharacterized protein</fullName>
    </submittedName>
</protein>
<organism evidence="2 3">
    <name type="scientific">Haemaphysalis longicornis</name>
    <name type="common">Bush tick</name>
    <dbReference type="NCBI Taxonomy" id="44386"/>
    <lineage>
        <taxon>Eukaryota</taxon>
        <taxon>Metazoa</taxon>
        <taxon>Ecdysozoa</taxon>
        <taxon>Arthropoda</taxon>
        <taxon>Chelicerata</taxon>
        <taxon>Arachnida</taxon>
        <taxon>Acari</taxon>
        <taxon>Parasitiformes</taxon>
        <taxon>Ixodida</taxon>
        <taxon>Ixodoidea</taxon>
        <taxon>Ixodidae</taxon>
        <taxon>Haemaphysalinae</taxon>
        <taxon>Haemaphysalis</taxon>
    </lineage>
</organism>
<evidence type="ECO:0000256" key="1">
    <source>
        <dbReference type="SAM" id="MobiDB-lite"/>
    </source>
</evidence>
<dbReference type="EMBL" id="JABSTR010000003">
    <property type="protein sequence ID" value="KAH9365373.1"/>
    <property type="molecule type" value="Genomic_DNA"/>
</dbReference>
<keyword evidence="3" id="KW-1185">Reference proteome</keyword>
<gene>
    <name evidence="2" type="ORF">HPB48_011415</name>
</gene>
<evidence type="ECO:0000313" key="3">
    <source>
        <dbReference type="Proteomes" id="UP000821853"/>
    </source>
</evidence>
<comment type="caution">
    <text evidence="2">The sequence shown here is derived from an EMBL/GenBank/DDBJ whole genome shotgun (WGS) entry which is preliminary data.</text>
</comment>
<reference evidence="2 3" key="1">
    <citation type="journal article" date="2020" name="Cell">
        <title>Large-Scale Comparative Analyses of Tick Genomes Elucidate Their Genetic Diversity and Vector Capacities.</title>
        <authorList>
            <consortium name="Tick Genome and Microbiome Consortium (TIGMIC)"/>
            <person name="Jia N."/>
            <person name="Wang J."/>
            <person name="Shi W."/>
            <person name="Du L."/>
            <person name="Sun Y."/>
            <person name="Zhan W."/>
            <person name="Jiang J.F."/>
            <person name="Wang Q."/>
            <person name="Zhang B."/>
            <person name="Ji P."/>
            <person name="Bell-Sakyi L."/>
            <person name="Cui X.M."/>
            <person name="Yuan T.T."/>
            <person name="Jiang B.G."/>
            <person name="Yang W.F."/>
            <person name="Lam T.T."/>
            <person name="Chang Q.C."/>
            <person name="Ding S.J."/>
            <person name="Wang X.J."/>
            <person name="Zhu J.G."/>
            <person name="Ruan X.D."/>
            <person name="Zhao L."/>
            <person name="Wei J.T."/>
            <person name="Ye R.Z."/>
            <person name="Que T.C."/>
            <person name="Du C.H."/>
            <person name="Zhou Y.H."/>
            <person name="Cheng J.X."/>
            <person name="Dai P.F."/>
            <person name="Guo W.B."/>
            <person name="Han X.H."/>
            <person name="Huang E.J."/>
            <person name="Li L.F."/>
            <person name="Wei W."/>
            <person name="Gao Y.C."/>
            <person name="Liu J.Z."/>
            <person name="Shao H.Z."/>
            <person name="Wang X."/>
            <person name="Wang C.C."/>
            <person name="Yang T.C."/>
            <person name="Huo Q.B."/>
            <person name="Li W."/>
            <person name="Chen H.Y."/>
            <person name="Chen S.E."/>
            <person name="Zhou L.G."/>
            <person name="Ni X.B."/>
            <person name="Tian J.H."/>
            <person name="Sheng Y."/>
            <person name="Liu T."/>
            <person name="Pan Y.S."/>
            <person name="Xia L.Y."/>
            <person name="Li J."/>
            <person name="Zhao F."/>
            <person name="Cao W.C."/>
        </authorList>
    </citation>
    <scope>NUCLEOTIDE SEQUENCE [LARGE SCALE GENOMIC DNA]</scope>
    <source>
        <strain evidence="2">HaeL-2018</strain>
    </source>
</reference>
<dbReference type="AlphaFoldDB" id="A0A9J6FQL8"/>
<proteinExistence type="predicted"/>
<name>A0A9J6FQL8_HAELO</name>
<accession>A0A9J6FQL8</accession>
<dbReference type="VEuPathDB" id="VectorBase:HLOH_054991"/>
<evidence type="ECO:0000313" key="2">
    <source>
        <dbReference type="EMBL" id="KAH9365373.1"/>
    </source>
</evidence>